<reference evidence="2 3" key="1">
    <citation type="submission" date="2024-04" db="EMBL/GenBank/DDBJ databases">
        <authorList>
            <person name="Fracassetti M."/>
        </authorList>
    </citation>
    <scope>NUCLEOTIDE SEQUENCE [LARGE SCALE GENOMIC DNA]</scope>
</reference>
<proteinExistence type="predicted"/>
<dbReference type="Proteomes" id="UP001497516">
    <property type="component" value="Chromosome 7"/>
</dbReference>
<feature type="compositionally biased region" description="Polar residues" evidence="1">
    <location>
        <begin position="58"/>
        <end position="70"/>
    </location>
</feature>
<name>A0AAV2FX60_9ROSI</name>
<evidence type="ECO:0000313" key="2">
    <source>
        <dbReference type="EMBL" id="CAL1402145.1"/>
    </source>
</evidence>
<dbReference type="AlphaFoldDB" id="A0AAV2FX60"/>
<feature type="compositionally biased region" description="Polar residues" evidence="1">
    <location>
        <begin position="77"/>
        <end position="87"/>
    </location>
</feature>
<gene>
    <name evidence="2" type="ORF">LTRI10_LOCUS42169</name>
</gene>
<keyword evidence="3" id="KW-1185">Reference proteome</keyword>
<organism evidence="2 3">
    <name type="scientific">Linum trigynum</name>
    <dbReference type="NCBI Taxonomy" id="586398"/>
    <lineage>
        <taxon>Eukaryota</taxon>
        <taxon>Viridiplantae</taxon>
        <taxon>Streptophyta</taxon>
        <taxon>Embryophyta</taxon>
        <taxon>Tracheophyta</taxon>
        <taxon>Spermatophyta</taxon>
        <taxon>Magnoliopsida</taxon>
        <taxon>eudicotyledons</taxon>
        <taxon>Gunneridae</taxon>
        <taxon>Pentapetalae</taxon>
        <taxon>rosids</taxon>
        <taxon>fabids</taxon>
        <taxon>Malpighiales</taxon>
        <taxon>Linaceae</taxon>
        <taxon>Linum</taxon>
    </lineage>
</organism>
<evidence type="ECO:0000256" key="1">
    <source>
        <dbReference type="SAM" id="MobiDB-lite"/>
    </source>
</evidence>
<protein>
    <submittedName>
        <fullName evidence="2">Uncharacterized protein</fullName>
    </submittedName>
</protein>
<accession>A0AAV2FX60</accession>
<dbReference type="EMBL" id="OZ034820">
    <property type="protein sequence ID" value="CAL1402145.1"/>
    <property type="molecule type" value="Genomic_DNA"/>
</dbReference>
<sequence>MHCQWCESSHHTVEDFQAMRESTTPKEQTTSPLGTTWIPKASLPAQTRAISAATAASLPSQTWASSTSVTGAAISSDRGSTCSPITE</sequence>
<evidence type="ECO:0000313" key="3">
    <source>
        <dbReference type="Proteomes" id="UP001497516"/>
    </source>
</evidence>
<feature type="region of interest" description="Disordered" evidence="1">
    <location>
        <begin position="56"/>
        <end position="87"/>
    </location>
</feature>